<accession>A0AAV7NQ04</accession>
<gene>
    <name evidence="2" type="ORF">NDU88_004955</name>
</gene>
<proteinExistence type="predicted"/>
<feature type="compositionally biased region" description="Low complexity" evidence="1">
    <location>
        <begin position="1"/>
        <end position="14"/>
    </location>
</feature>
<reference evidence="2" key="1">
    <citation type="journal article" date="2022" name="bioRxiv">
        <title>Sequencing and chromosome-scale assembly of the giantPleurodeles waltlgenome.</title>
        <authorList>
            <person name="Brown T."/>
            <person name="Elewa A."/>
            <person name="Iarovenko S."/>
            <person name="Subramanian E."/>
            <person name="Araus A.J."/>
            <person name="Petzold A."/>
            <person name="Susuki M."/>
            <person name="Suzuki K.-i.T."/>
            <person name="Hayashi T."/>
            <person name="Toyoda A."/>
            <person name="Oliveira C."/>
            <person name="Osipova E."/>
            <person name="Leigh N.D."/>
            <person name="Simon A."/>
            <person name="Yun M.H."/>
        </authorList>
    </citation>
    <scope>NUCLEOTIDE SEQUENCE</scope>
    <source>
        <strain evidence="2">20211129_DDA</strain>
        <tissue evidence="2">Liver</tissue>
    </source>
</reference>
<organism evidence="2 3">
    <name type="scientific">Pleurodeles waltl</name>
    <name type="common">Iberian ribbed newt</name>
    <dbReference type="NCBI Taxonomy" id="8319"/>
    <lineage>
        <taxon>Eukaryota</taxon>
        <taxon>Metazoa</taxon>
        <taxon>Chordata</taxon>
        <taxon>Craniata</taxon>
        <taxon>Vertebrata</taxon>
        <taxon>Euteleostomi</taxon>
        <taxon>Amphibia</taxon>
        <taxon>Batrachia</taxon>
        <taxon>Caudata</taxon>
        <taxon>Salamandroidea</taxon>
        <taxon>Salamandridae</taxon>
        <taxon>Pleurodelinae</taxon>
        <taxon>Pleurodeles</taxon>
    </lineage>
</organism>
<comment type="caution">
    <text evidence="2">The sequence shown here is derived from an EMBL/GenBank/DDBJ whole genome shotgun (WGS) entry which is preliminary data.</text>
</comment>
<sequence>MGAAVAGEPASPEPAAERRPPSLRRRLSRGAIPAFQFQPSQGSFQAGLEGHRGRLRPAHTSPSALQPINRNNSQTVVHLLLTRDAQAASGARRHREVDPCQLFAQYSALLSAGHQRVGP</sequence>
<evidence type="ECO:0000256" key="1">
    <source>
        <dbReference type="SAM" id="MobiDB-lite"/>
    </source>
</evidence>
<dbReference type="AlphaFoldDB" id="A0AAV7NQ04"/>
<dbReference type="EMBL" id="JANPWB010000012">
    <property type="protein sequence ID" value="KAJ1116749.1"/>
    <property type="molecule type" value="Genomic_DNA"/>
</dbReference>
<feature type="compositionally biased region" description="Polar residues" evidence="1">
    <location>
        <begin position="60"/>
        <end position="71"/>
    </location>
</feature>
<keyword evidence="3" id="KW-1185">Reference proteome</keyword>
<name>A0AAV7NQ04_PLEWA</name>
<feature type="region of interest" description="Disordered" evidence="1">
    <location>
        <begin position="1"/>
        <end position="71"/>
    </location>
</feature>
<protein>
    <submittedName>
        <fullName evidence="2">Uncharacterized protein</fullName>
    </submittedName>
</protein>
<dbReference type="Proteomes" id="UP001066276">
    <property type="component" value="Chromosome 8"/>
</dbReference>
<evidence type="ECO:0000313" key="2">
    <source>
        <dbReference type="EMBL" id="KAJ1116749.1"/>
    </source>
</evidence>
<evidence type="ECO:0000313" key="3">
    <source>
        <dbReference type="Proteomes" id="UP001066276"/>
    </source>
</evidence>